<evidence type="ECO:0000256" key="2">
    <source>
        <dbReference type="PROSITE-ProRule" id="PRU00339"/>
    </source>
</evidence>
<feature type="repeat" description="TPR" evidence="2">
    <location>
        <begin position="680"/>
        <end position="713"/>
    </location>
</feature>
<dbReference type="Gene3D" id="1.25.40.10">
    <property type="entry name" value="Tetratricopeptide repeat domain"/>
    <property type="match status" value="1"/>
</dbReference>
<dbReference type="Proteomes" id="UP001139319">
    <property type="component" value="Unassembled WGS sequence"/>
</dbReference>
<feature type="repeat" description="TPR" evidence="2">
    <location>
        <begin position="578"/>
        <end position="611"/>
    </location>
</feature>
<dbReference type="InterPro" id="IPR019734">
    <property type="entry name" value="TPR_rpt"/>
</dbReference>
<dbReference type="Pfam" id="PF14559">
    <property type="entry name" value="TPR_19"/>
    <property type="match status" value="1"/>
</dbReference>
<keyword evidence="1 3" id="KW-0732">Signal</keyword>
<keyword evidence="2" id="KW-0802">TPR repeat</keyword>
<dbReference type="AlphaFoldDB" id="A0A9X2KTR8"/>
<dbReference type="InterPro" id="IPR036280">
    <property type="entry name" value="Multihaem_cyt_sf"/>
</dbReference>
<reference evidence="6" key="1">
    <citation type="submission" date="2022-05" db="EMBL/GenBank/DDBJ databases">
        <authorList>
            <person name="Sun H.-N."/>
        </authorList>
    </citation>
    <scope>NUCLEOTIDE SEQUENCE</scope>
    <source>
        <strain evidence="6">HB14</strain>
    </source>
</reference>
<dbReference type="Pfam" id="PF09699">
    <property type="entry name" value="Paired_CXXCH_1"/>
    <property type="match status" value="1"/>
</dbReference>
<gene>
    <name evidence="6" type="ORF">M6D89_09735</name>
</gene>
<name>A0A9X2KTR8_9GAMM</name>
<evidence type="ECO:0000313" key="6">
    <source>
        <dbReference type="EMBL" id="MCP8899579.1"/>
    </source>
</evidence>
<organism evidence="6 7">
    <name type="scientific">Gilvimarinus xylanilyticus</name>
    <dbReference type="NCBI Taxonomy" id="2944139"/>
    <lineage>
        <taxon>Bacteria</taxon>
        <taxon>Pseudomonadati</taxon>
        <taxon>Pseudomonadota</taxon>
        <taxon>Gammaproteobacteria</taxon>
        <taxon>Cellvibrionales</taxon>
        <taxon>Cellvibrionaceae</taxon>
        <taxon>Gilvimarinus</taxon>
    </lineage>
</organism>
<dbReference type="Pfam" id="PF13435">
    <property type="entry name" value="Cytochrome_C554"/>
    <property type="match status" value="2"/>
</dbReference>
<dbReference type="PROSITE" id="PS50005">
    <property type="entry name" value="TPR"/>
    <property type="match status" value="2"/>
</dbReference>
<dbReference type="PANTHER" id="PTHR35038">
    <property type="entry name" value="DISSIMILATORY SULFITE REDUCTASE SIRA"/>
    <property type="match status" value="1"/>
</dbReference>
<feature type="chain" id="PRO_5040808335" evidence="3">
    <location>
        <begin position="34"/>
        <end position="763"/>
    </location>
</feature>
<dbReference type="Gene3D" id="1.10.1130.10">
    <property type="entry name" value="Flavocytochrome C3, Chain A"/>
    <property type="match status" value="2"/>
</dbReference>
<dbReference type="PANTHER" id="PTHR35038:SF8">
    <property type="entry name" value="C-TYPE POLYHEME CYTOCHROME OMCC"/>
    <property type="match status" value="1"/>
</dbReference>
<sequence length="763" mass="85618">MTVGRQPGRRLGKFVWLLLMGVFASLHTIAAFAETADVKCANCHAEQVKDWQQSHHFHAMEPATPQTALGNFDNQSLSYQGKKATFTRRGEQLFIAMPGLDGKMQTLAVAYTFGYEPLQQYMFDAGKGKYQFFPFAWDSRPQDDGGQRWFVLHPEQTPSDEFHWSNMGQNWNQMCADCHSTDYRKGFDLESQSYHSTYSAVNVSCAACHGSAEQHLKWAEGDKSIADKGYSTYIGSKTPLFRENDQGLMQAIGEIKPSRQVQVCASCHSRRSALSDSQAPDDYHNTFQPALITAELYHADGQIWDEDYVWGSFLQSKMHEAGVTCTNCHNPHSGQLKLPGNQVCTQCHTQNIYENKKHHGHVLGTSGSACVDCHMPATTYMQIDPRRDHSFKVPRPDLTQSLDVPNACNGCHTDKTAQWSETQIRQWHPDSQYLGSEHFATAFRKGDTVAADAGQELTKIAQDPRYPDIIRASALHRMAATPGQNAVVAIVRAVRDEDPLKRQGAIEAASAYPAPDKWRMLNELLDDPHLPIRTQAARSLARMLVQPSETALNKADSARLRKALDEYRDVQAYQADRGFAHTNLGNLEQELGRSRNAEKHYRKAIEIEPIFMPAYVNLADLYRIRQDEAQVQKVLEQALAINAEAPAVHYALAMSYIRRGDKPSALPALKAAASGPEASANFVYTYGLLLQDRGRIPDAIVQLQKAYELEPGNPDMSYTLSQLYASNNQYDRALFYAQKLNALVPGNQQIQQMVRQLQQQQKD</sequence>
<comment type="caution">
    <text evidence="6">The sequence shown here is derived from an EMBL/GenBank/DDBJ whole genome shotgun (WGS) entry which is preliminary data.</text>
</comment>
<dbReference type="SUPFAM" id="SSF48452">
    <property type="entry name" value="TPR-like"/>
    <property type="match status" value="1"/>
</dbReference>
<keyword evidence="7" id="KW-1185">Reference proteome</keyword>
<dbReference type="EMBL" id="JAMFTH010000002">
    <property type="protein sequence ID" value="MCP8899579.1"/>
    <property type="molecule type" value="Genomic_DNA"/>
</dbReference>
<dbReference type="Gene3D" id="1.25.10.10">
    <property type="entry name" value="Leucine-rich Repeat Variant"/>
    <property type="match status" value="1"/>
</dbReference>
<dbReference type="RefSeq" id="WP_253967874.1">
    <property type="nucleotide sequence ID" value="NZ_JAMFTH010000002.1"/>
</dbReference>
<evidence type="ECO:0000259" key="5">
    <source>
        <dbReference type="Pfam" id="PF13435"/>
    </source>
</evidence>
<dbReference type="SMART" id="SM00028">
    <property type="entry name" value="TPR"/>
    <property type="match status" value="5"/>
</dbReference>
<protein>
    <submittedName>
        <fullName evidence="6">Tetratricopeptide repeat protein</fullName>
    </submittedName>
</protein>
<feature type="domain" description="Cytochrome c-552/4" evidence="5">
    <location>
        <begin position="39"/>
        <end position="66"/>
    </location>
</feature>
<dbReference type="InterPro" id="IPR011990">
    <property type="entry name" value="TPR-like_helical_dom_sf"/>
</dbReference>
<evidence type="ECO:0000256" key="3">
    <source>
        <dbReference type="SAM" id="SignalP"/>
    </source>
</evidence>
<feature type="domain" description="Cytochrome c-552/4" evidence="5">
    <location>
        <begin position="170"/>
        <end position="210"/>
    </location>
</feature>
<evidence type="ECO:0000313" key="7">
    <source>
        <dbReference type="Proteomes" id="UP001139319"/>
    </source>
</evidence>
<feature type="domain" description="Doubled CXXCH motif" evidence="4">
    <location>
        <begin position="324"/>
        <end position="350"/>
    </location>
</feature>
<accession>A0A9X2KTR8</accession>
<dbReference type="InterPro" id="IPR023155">
    <property type="entry name" value="Cyt_c-552/4"/>
</dbReference>
<dbReference type="SUPFAM" id="SSF48695">
    <property type="entry name" value="Multiheme cytochromes"/>
    <property type="match status" value="1"/>
</dbReference>
<dbReference type="InterPro" id="IPR011989">
    <property type="entry name" value="ARM-like"/>
</dbReference>
<evidence type="ECO:0000259" key="4">
    <source>
        <dbReference type="Pfam" id="PF09699"/>
    </source>
</evidence>
<dbReference type="InterPro" id="IPR010177">
    <property type="entry name" value="Paired_CXXCH_1"/>
</dbReference>
<feature type="signal peptide" evidence="3">
    <location>
        <begin position="1"/>
        <end position="33"/>
    </location>
</feature>
<reference evidence="6" key="2">
    <citation type="submission" date="2023-01" db="EMBL/GenBank/DDBJ databases">
        <title>Gilvimarinus xylanilyticus HB14 isolated from Caulerpa lentillifera aquaculture base in Hainan, China.</title>
        <authorList>
            <person name="Zhang Y.-J."/>
        </authorList>
    </citation>
    <scope>NUCLEOTIDE SEQUENCE</scope>
    <source>
        <strain evidence="6">HB14</strain>
    </source>
</reference>
<dbReference type="InterPro" id="IPR051829">
    <property type="entry name" value="Multiheme_Cytochr_ET"/>
</dbReference>
<dbReference type="Pfam" id="PF13181">
    <property type="entry name" value="TPR_8"/>
    <property type="match status" value="1"/>
</dbReference>
<evidence type="ECO:0000256" key="1">
    <source>
        <dbReference type="ARBA" id="ARBA00022729"/>
    </source>
</evidence>
<proteinExistence type="predicted"/>